<dbReference type="GO" id="GO:0008713">
    <property type="term" value="F:ADP-heptose-lipopolysaccharide heptosyltransferase activity"/>
    <property type="evidence" value="ECO:0007669"/>
    <property type="project" value="TreeGrafter"/>
</dbReference>
<evidence type="ECO:0000313" key="3">
    <source>
        <dbReference type="EMBL" id="NDY82681.1"/>
    </source>
</evidence>
<proteinExistence type="predicted"/>
<dbReference type="PANTHER" id="PTHR30160">
    <property type="entry name" value="TETRAACYLDISACCHARIDE 4'-KINASE-RELATED"/>
    <property type="match status" value="1"/>
</dbReference>
<dbReference type="Gene3D" id="3.40.50.2000">
    <property type="entry name" value="Glycogen Phosphorylase B"/>
    <property type="match status" value="2"/>
</dbReference>
<evidence type="ECO:0000256" key="2">
    <source>
        <dbReference type="ARBA" id="ARBA00022679"/>
    </source>
</evidence>
<evidence type="ECO:0000256" key="1">
    <source>
        <dbReference type="ARBA" id="ARBA00022676"/>
    </source>
</evidence>
<dbReference type="GO" id="GO:0005829">
    <property type="term" value="C:cytosol"/>
    <property type="evidence" value="ECO:0007669"/>
    <property type="project" value="TreeGrafter"/>
</dbReference>
<organism evidence="3">
    <name type="scientific">Sheuella amnicola</name>
    <dbReference type="NCBI Taxonomy" id="2707330"/>
    <lineage>
        <taxon>Bacteria</taxon>
        <taxon>Pseudomonadati</taxon>
        <taxon>Pseudomonadota</taxon>
        <taxon>Betaproteobacteria</taxon>
        <taxon>Burkholderiales</taxon>
        <taxon>Alcaligenaceae</taxon>
        <taxon>Sheuella</taxon>
    </lineage>
</organism>
<protein>
    <submittedName>
        <fullName evidence="3">Glycosyltransferase family 9 protein</fullName>
    </submittedName>
</protein>
<dbReference type="EMBL" id="JAAGRN010000003">
    <property type="protein sequence ID" value="NDY82681.1"/>
    <property type="molecule type" value="Genomic_DNA"/>
</dbReference>
<reference evidence="3" key="1">
    <citation type="submission" date="2020-02" db="EMBL/GenBank/DDBJ databases">
        <authorList>
            <person name="Chen W.-M."/>
        </authorList>
    </citation>
    <scope>NUCLEOTIDE SEQUENCE</scope>
    <source>
        <strain evidence="3">NBD-18</strain>
    </source>
</reference>
<sequence length="318" mass="35907">MKQVVVFIRSMKFLGTQIVSYPLLYQIKQFWPDCHLRVVAQDDVGKHYLSLPWVDEFVRANSLGEVFAAMRRQDDLLIVLHFASDKYGVAALLKRPRIRLGFKNRRITDFVWTHSHPKNFGEYMGLGNLRVLAAYRDFDPANAARNAICALAHLAQSVVAPADVVLMPGGGAGDWKRWPIQKYVELADALKIKLIENKAWTVAPKFCFVLGPDEAGEYAWLQSLGRDDFVFLMTQPIFEISKAVMQARLIVANDCGPSHLAQFSGKPYVGVFHEPNREWFWARETSEDVIPADGTTEIGHVAVNDVFKACLKVLNSLK</sequence>
<dbReference type="SUPFAM" id="SSF53756">
    <property type="entry name" value="UDP-Glycosyltransferase/glycogen phosphorylase"/>
    <property type="match status" value="1"/>
</dbReference>
<gene>
    <name evidence="3" type="ORF">G3I67_05480</name>
</gene>
<accession>A0A6B2QX51</accession>
<dbReference type="InterPro" id="IPR051199">
    <property type="entry name" value="LPS_LOS_Heptosyltrfase"/>
</dbReference>
<dbReference type="GO" id="GO:0009244">
    <property type="term" value="P:lipopolysaccharide core region biosynthetic process"/>
    <property type="evidence" value="ECO:0007669"/>
    <property type="project" value="TreeGrafter"/>
</dbReference>
<comment type="caution">
    <text evidence="3">The sequence shown here is derived from an EMBL/GenBank/DDBJ whole genome shotgun (WGS) entry which is preliminary data.</text>
</comment>
<keyword evidence="1" id="KW-0328">Glycosyltransferase</keyword>
<dbReference type="InterPro" id="IPR002201">
    <property type="entry name" value="Glyco_trans_9"/>
</dbReference>
<keyword evidence="2 3" id="KW-0808">Transferase</keyword>
<name>A0A6B2QX51_9BURK</name>
<dbReference type="RefSeq" id="WP_163652348.1">
    <property type="nucleotide sequence ID" value="NZ_JAAGRN010000003.1"/>
</dbReference>
<dbReference type="AlphaFoldDB" id="A0A6B2QX51"/>
<dbReference type="Pfam" id="PF01075">
    <property type="entry name" value="Glyco_transf_9"/>
    <property type="match status" value="1"/>
</dbReference>